<comment type="cofactor">
    <cofactor evidence="11 12">
        <name>Zn(2+)</name>
        <dbReference type="ChEBI" id="CHEBI:29105"/>
    </cofactor>
    <text evidence="11 12">Binds 1 zinc ion per subunit.</text>
</comment>
<dbReference type="InParanoid" id="G3AMF6"/>
<dbReference type="GO" id="GO:0009298">
    <property type="term" value="P:GDP-mannose biosynthetic process"/>
    <property type="evidence" value="ECO:0007669"/>
    <property type="project" value="UniProtKB-UniPathway"/>
</dbReference>
<evidence type="ECO:0000259" key="15">
    <source>
        <dbReference type="Pfam" id="PF01238"/>
    </source>
</evidence>
<feature type="active site" evidence="10">
    <location>
        <position position="299"/>
    </location>
</feature>
<dbReference type="InterPro" id="IPR046458">
    <property type="entry name" value="PMI_typeI_hel"/>
</dbReference>
<dbReference type="FunCoup" id="G3AMF6">
    <property type="interactions" value="875"/>
</dbReference>
<comment type="function">
    <text evidence="2">Involved in the synthesis of the GDP-mannose and dolichol-phosphate-mannose required for a number of critical mannosyl transfer reactions.</text>
</comment>
<protein>
    <recommendedName>
        <fullName evidence="6 12">Mannose-6-phosphate isomerase</fullName>
        <ecNumber evidence="5 12">5.3.1.8</ecNumber>
    </recommendedName>
</protein>
<evidence type="ECO:0000256" key="12">
    <source>
        <dbReference type="RuleBase" id="RU000611"/>
    </source>
</evidence>
<dbReference type="PIRSF" id="PIRSF001480">
    <property type="entry name" value="Mannose-6-phosphate_isomerase"/>
    <property type="match status" value="1"/>
</dbReference>
<dbReference type="NCBIfam" id="TIGR00218">
    <property type="entry name" value="manA"/>
    <property type="match status" value="1"/>
</dbReference>
<dbReference type="PROSITE" id="PS00966">
    <property type="entry name" value="PMI_I_2"/>
    <property type="match status" value="1"/>
</dbReference>
<dbReference type="RefSeq" id="XP_007374323.1">
    <property type="nucleotide sequence ID" value="XM_007374261.1"/>
</dbReference>
<dbReference type="FunFam" id="1.10.441.10:FF:000001">
    <property type="entry name" value="Mannose-6-phosphate isomerase"/>
    <property type="match status" value="1"/>
</dbReference>
<comment type="catalytic activity">
    <reaction evidence="1 12">
        <text>D-mannose 6-phosphate = D-fructose 6-phosphate</text>
        <dbReference type="Rhea" id="RHEA:12356"/>
        <dbReference type="ChEBI" id="CHEBI:58735"/>
        <dbReference type="ChEBI" id="CHEBI:61527"/>
        <dbReference type="EC" id="5.3.1.8"/>
    </reaction>
</comment>
<evidence type="ECO:0000256" key="3">
    <source>
        <dbReference type="ARBA" id="ARBA00004666"/>
    </source>
</evidence>
<evidence type="ECO:0000256" key="11">
    <source>
        <dbReference type="PIRSR" id="PIRSR001480-2"/>
    </source>
</evidence>
<dbReference type="KEGG" id="spaa:SPAPADRAFT_54818"/>
<dbReference type="InterPro" id="IPR046456">
    <property type="entry name" value="PMI_typeI_C"/>
</dbReference>
<evidence type="ECO:0000256" key="4">
    <source>
        <dbReference type="ARBA" id="ARBA00010772"/>
    </source>
</evidence>
<keyword evidence="7 11" id="KW-0479">Metal-binding</keyword>
<feature type="domain" description="Phosphomannose isomerase type I helical insertion" evidence="17">
    <location>
        <begin position="167"/>
        <end position="261"/>
    </location>
</feature>
<evidence type="ECO:0000256" key="10">
    <source>
        <dbReference type="PIRSR" id="PIRSR001480-1"/>
    </source>
</evidence>
<organism evidence="19">
    <name type="scientific">Spathaspora passalidarum (strain NRRL Y-27907 / 11-Y1)</name>
    <dbReference type="NCBI Taxonomy" id="619300"/>
    <lineage>
        <taxon>Eukaryota</taxon>
        <taxon>Fungi</taxon>
        <taxon>Dikarya</taxon>
        <taxon>Ascomycota</taxon>
        <taxon>Saccharomycotina</taxon>
        <taxon>Pichiomycetes</taxon>
        <taxon>Debaryomycetaceae</taxon>
        <taxon>Spathaspora</taxon>
    </lineage>
</organism>
<dbReference type="CDD" id="cd07011">
    <property type="entry name" value="cupin_PMI_type_I_N"/>
    <property type="match status" value="1"/>
</dbReference>
<evidence type="ECO:0000256" key="7">
    <source>
        <dbReference type="ARBA" id="ARBA00022723"/>
    </source>
</evidence>
<evidence type="ECO:0000256" key="13">
    <source>
        <dbReference type="RuleBase" id="RU004189"/>
    </source>
</evidence>
<dbReference type="GO" id="GO:0008270">
    <property type="term" value="F:zinc ion binding"/>
    <property type="evidence" value="ECO:0007669"/>
    <property type="project" value="InterPro"/>
</dbReference>
<keyword evidence="19" id="KW-1185">Reference proteome</keyword>
<accession>G3AMF6</accession>
<dbReference type="HOGENOM" id="CLU_026967_0_0_1"/>
<dbReference type="EMBL" id="GL996501">
    <property type="protein sequence ID" value="EGW32808.1"/>
    <property type="molecule type" value="Genomic_DNA"/>
</dbReference>
<dbReference type="Pfam" id="PF20512">
    <property type="entry name" value="PMI_typeI_hel"/>
    <property type="match status" value="1"/>
</dbReference>
<evidence type="ECO:0000259" key="17">
    <source>
        <dbReference type="Pfam" id="PF20512"/>
    </source>
</evidence>
<dbReference type="PRINTS" id="PR00714">
    <property type="entry name" value="MAN6PISMRASE"/>
</dbReference>
<evidence type="ECO:0000256" key="5">
    <source>
        <dbReference type="ARBA" id="ARBA00011956"/>
    </source>
</evidence>
<reference evidence="18 19" key="1">
    <citation type="journal article" date="2011" name="Proc. Natl. Acad. Sci. U.S.A.">
        <title>Comparative genomics of xylose-fermenting fungi for enhanced biofuel production.</title>
        <authorList>
            <person name="Wohlbach D.J."/>
            <person name="Kuo A."/>
            <person name="Sato T.K."/>
            <person name="Potts K.M."/>
            <person name="Salamov A.A."/>
            <person name="LaButti K.M."/>
            <person name="Sun H."/>
            <person name="Clum A."/>
            <person name="Pangilinan J.L."/>
            <person name="Lindquist E.A."/>
            <person name="Lucas S."/>
            <person name="Lapidus A."/>
            <person name="Jin M."/>
            <person name="Gunawan C."/>
            <person name="Balan V."/>
            <person name="Dale B.E."/>
            <person name="Jeffries T.W."/>
            <person name="Zinkel R."/>
            <person name="Barry K.W."/>
            <person name="Grigoriev I.V."/>
            <person name="Gasch A.P."/>
        </authorList>
    </citation>
    <scope>NUCLEOTIDE SEQUENCE [LARGE SCALE GENOMIC DNA]</scope>
    <source>
        <strain evidence="19">NRRL Y-27907 / 11-Y1</strain>
    </source>
</reference>
<feature type="binding site" evidence="11">
    <location>
        <position position="280"/>
    </location>
    <ligand>
        <name>Zn(2+)</name>
        <dbReference type="ChEBI" id="CHEBI:29105"/>
    </ligand>
</feature>
<dbReference type="InterPro" id="IPR011051">
    <property type="entry name" value="RmlC_Cupin_sf"/>
</dbReference>
<evidence type="ECO:0000256" key="14">
    <source>
        <dbReference type="RuleBase" id="RU004248"/>
    </source>
</evidence>
<sequence length="429" mass="47226">MSKLFRINCGYQTYDWGKHGNSSAVAQFASASDKSVTIDDNTPYAELWMGTHPSVPSIAVDSNKTLRDLITSEPHDLLHADVVAKFGKELPFLFKVLSIEKVLSIQAHPDKTLAKQLHASDPKNYPDDNHKPEMAIAVTDFEGFCGFKPLDTLATTLQTIPELNEVIGQDLVEEFSKGIKLNVEEGSADDLNNRKLLQKVFGKLMNTDEKIIAEKGESLVKRAETDPELFKKIDPRLPELIQTLHNQFPSDIGLFCGCLLLNHVQLNSGEAMFLQAKDPHAYISGDIIECMAASDNVVRAGFTPKFKDVDNLVSMLTYSYGDVEKQKMPKQPFPRSSGDAIKSVLYDPPISEFSVLQTELAKPGDKQTHKGLNGPSIIIATKGNGTIGIVGETPQKVETGYVYFIAPGVDVVLSAESEDFTTYRAFVEA</sequence>
<dbReference type="STRING" id="619300.G3AMF6"/>
<feature type="binding site" evidence="11">
    <location>
        <position position="108"/>
    </location>
    <ligand>
        <name>Zn(2+)</name>
        <dbReference type="ChEBI" id="CHEBI:29105"/>
    </ligand>
</feature>
<keyword evidence="9 12" id="KW-0413">Isomerase</keyword>
<dbReference type="Pfam" id="PF01238">
    <property type="entry name" value="PMI_typeI_C"/>
    <property type="match status" value="1"/>
</dbReference>
<dbReference type="InterPro" id="IPR001250">
    <property type="entry name" value="Man6P_Isoase-1"/>
</dbReference>
<evidence type="ECO:0000259" key="16">
    <source>
        <dbReference type="Pfam" id="PF20511"/>
    </source>
</evidence>
<dbReference type="EC" id="5.3.1.8" evidence="5 12"/>
<feature type="domain" description="Phosphomannose isomerase type I catalytic" evidence="16">
    <location>
        <begin position="4"/>
        <end position="150"/>
    </location>
</feature>
<dbReference type="PANTHER" id="PTHR10309">
    <property type="entry name" value="MANNOSE-6-PHOSPHATE ISOMERASE"/>
    <property type="match status" value="1"/>
</dbReference>
<dbReference type="GO" id="GO:0005975">
    <property type="term" value="P:carbohydrate metabolic process"/>
    <property type="evidence" value="ECO:0007669"/>
    <property type="project" value="InterPro"/>
</dbReference>
<evidence type="ECO:0000256" key="6">
    <source>
        <dbReference type="ARBA" id="ARBA00018236"/>
    </source>
</evidence>
<evidence type="ECO:0000313" key="19">
    <source>
        <dbReference type="Proteomes" id="UP000000709"/>
    </source>
</evidence>
<comment type="similarity">
    <text evidence="4 13">Belongs to the mannose-6-phosphate isomerase type 1 family.</text>
</comment>
<dbReference type="Gene3D" id="1.10.441.10">
    <property type="entry name" value="Phosphomannose Isomerase, domain 2"/>
    <property type="match status" value="1"/>
</dbReference>
<evidence type="ECO:0000313" key="18">
    <source>
        <dbReference type="EMBL" id="EGW32808.1"/>
    </source>
</evidence>
<evidence type="ECO:0000256" key="1">
    <source>
        <dbReference type="ARBA" id="ARBA00000757"/>
    </source>
</evidence>
<evidence type="ECO:0000256" key="9">
    <source>
        <dbReference type="ARBA" id="ARBA00023235"/>
    </source>
</evidence>
<gene>
    <name evidence="18" type="ORF">SPAPADRAFT_54818</name>
</gene>
<keyword evidence="8 11" id="KW-0862">Zinc</keyword>
<dbReference type="AlphaFoldDB" id="G3AMF6"/>
<dbReference type="InterPro" id="IPR046457">
    <property type="entry name" value="PMI_typeI_cat"/>
</dbReference>
<evidence type="ECO:0000256" key="8">
    <source>
        <dbReference type="ARBA" id="ARBA00022833"/>
    </source>
</evidence>
<dbReference type="GO" id="GO:0005829">
    <property type="term" value="C:cytosol"/>
    <property type="evidence" value="ECO:0007669"/>
    <property type="project" value="TreeGrafter"/>
</dbReference>
<dbReference type="eggNOG" id="KOG2757">
    <property type="taxonomic scope" value="Eukaryota"/>
</dbReference>
<feature type="domain" description="Phosphomannose isomerase type I C-terminal" evidence="15">
    <location>
        <begin position="343"/>
        <end position="387"/>
    </location>
</feature>
<dbReference type="SUPFAM" id="SSF51182">
    <property type="entry name" value="RmlC-like cupins"/>
    <property type="match status" value="1"/>
</dbReference>
<dbReference type="GO" id="GO:0000032">
    <property type="term" value="P:cell wall mannoprotein biosynthetic process"/>
    <property type="evidence" value="ECO:0007669"/>
    <property type="project" value="EnsemblFungi"/>
</dbReference>
<dbReference type="OMA" id="DIGLFCG"/>
<name>G3AMF6_SPAPN</name>
<dbReference type="Proteomes" id="UP000000709">
    <property type="component" value="Unassembled WGS sequence"/>
</dbReference>
<dbReference type="GO" id="GO:0004476">
    <property type="term" value="F:mannose-6-phosphate isomerase activity"/>
    <property type="evidence" value="ECO:0007669"/>
    <property type="project" value="UniProtKB-EC"/>
</dbReference>
<proteinExistence type="inferred from homology"/>
<dbReference type="InterPro" id="IPR016305">
    <property type="entry name" value="Mannose-6-P_Isomerase"/>
</dbReference>
<dbReference type="Pfam" id="PF20511">
    <property type="entry name" value="PMI_typeI_cat"/>
    <property type="match status" value="1"/>
</dbReference>
<feature type="binding site" evidence="11">
    <location>
        <position position="133"/>
    </location>
    <ligand>
        <name>Zn(2+)</name>
        <dbReference type="ChEBI" id="CHEBI:29105"/>
    </ligand>
</feature>
<dbReference type="GeneID" id="18871891"/>
<dbReference type="InterPro" id="IPR018050">
    <property type="entry name" value="Pmannose_isomerase-type1_CS"/>
</dbReference>
<dbReference type="UniPathway" id="UPA00126">
    <property type="reaction ID" value="UER00423"/>
</dbReference>
<dbReference type="OrthoDB" id="6605218at2759"/>
<dbReference type="PROSITE" id="PS00965">
    <property type="entry name" value="PMI_I_1"/>
    <property type="match status" value="1"/>
</dbReference>
<dbReference type="PANTHER" id="PTHR10309:SF0">
    <property type="entry name" value="MANNOSE-6-PHOSPHATE ISOMERASE"/>
    <property type="match status" value="1"/>
</dbReference>
<feature type="binding site" evidence="11">
    <location>
        <position position="106"/>
    </location>
    <ligand>
        <name>Zn(2+)</name>
        <dbReference type="ChEBI" id="CHEBI:29105"/>
    </ligand>
</feature>
<dbReference type="Gene3D" id="2.60.120.10">
    <property type="entry name" value="Jelly Rolls"/>
    <property type="match status" value="2"/>
</dbReference>
<dbReference type="InterPro" id="IPR014710">
    <property type="entry name" value="RmlC-like_jellyroll"/>
</dbReference>
<comment type="pathway">
    <text evidence="3 14">Nucleotide-sugar biosynthesis; GDP-alpha-D-mannose biosynthesis; alpha-D-mannose 1-phosphate from D-fructose 6-phosphate: step 1/2.</text>
</comment>
<evidence type="ECO:0000256" key="2">
    <source>
        <dbReference type="ARBA" id="ARBA00002564"/>
    </source>
</evidence>